<keyword evidence="1" id="KW-0732">Signal</keyword>
<sequence>MAQSSSAAMAATAIAMLLSWQLLCPSAAMAYNMGGARDTDTAEVSSESTSDVAAEKTTAADKQGTAGACPVQFTPQVFSAVRQLCHFGGDELCCEAIQDVAMTAVAYSTKCLPSLLGAIKTYTEVTSAVVSACLSVQGRSTLETLGTFEALNTLKFYEMTGDELQEFAPPSSAAAPLLSQGSAN</sequence>
<name>A0A388KZD1_CHABU</name>
<feature type="signal peptide" evidence="1">
    <location>
        <begin position="1"/>
        <end position="30"/>
    </location>
</feature>
<comment type="caution">
    <text evidence="2">The sequence shown here is derived from an EMBL/GenBank/DDBJ whole genome shotgun (WGS) entry which is preliminary data.</text>
</comment>
<evidence type="ECO:0000313" key="3">
    <source>
        <dbReference type="Proteomes" id="UP000265515"/>
    </source>
</evidence>
<feature type="chain" id="PRO_5017345493" description="Bifunctional inhibitor/plant lipid transfer protein/seed storage helical domain-containing protein" evidence="1">
    <location>
        <begin position="31"/>
        <end position="184"/>
    </location>
</feature>
<evidence type="ECO:0008006" key="4">
    <source>
        <dbReference type="Google" id="ProtNLM"/>
    </source>
</evidence>
<keyword evidence="3" id="KW-1185">Reference proteome</keyword>
<dbReference type="AlphaFoldDB" id="A0A388KZD1"/>
<gene>
    <name evidence="2" type="ORF">CBR_g20045</name>
</gene>
<reference evidence="2 3" key="1">
    <citation type="journal article" date="2018" name="Cell">
        <title>The Chara Genome: Secondary Complexity and Implications for Plant Terrestrialization.</title>
        <authorList>
            <person name="Nishiyama T."/>
            <person name="Sakayama H."/>
            <person name="Vries J.D."/>
            <person name="Buschmann H."/>
            <person name="Saint-Marcoux D."/>
            <person name="Ullrich K.K."/>
            <person name="Haas F.B."/>
            <person name="Vanderstraeten L."/>
            <person name="Becker D."/>
            <person name="Lang D."/>
            <person name="Vosolsobe S."/>
            <person name="Rombauts S."/>
            <person name="Wilhelmsson P.K.I."/>
            <person name="Janitza P."/>
            <person name="Kern R."/>
            <person name="Heyl A."/>
            <person name="Rumpler F."/>
            <person name="Villalobos L.I.A.C."/>
            <person name="Clay J.M."/>
            <person name="Skokan R."/>
            <person name="Toyoda A."/>
            <person name="Suzuki Y."/>
            <person name="Kagoshima H."/>
            <person name="Schijlen E."/>
            <person name="Tajeshwar N."/>
            <person name="Catarino B."/>
            <person name="Hetherington A.J."/>
            <person name="Saltykova A."/>
            <person name="Bonnot C."/>
            <person name="Breuninger H."/>
            <person name="Symeonidi A."/>
            <person name="Radhakrishnan G.V."/>
            <person name="Van Nieuwerburgh F."/>
            <person name="Deforce D."/>
            <person name="Chang C."/>
            <person name="Karol K.G."/>
            <person name="Hedrich R."/>
            <person name="Ulvskov P."/>
            <person name="Glockner G."/>
            <person name="Delwiche C.F."/>
            <person name="Petrasek J."/>
            <person name="Van de Peer Y."/>
            <person name="Friml J."/>
            <person name="Beilby M."/>
            <person name="Dolan L."/>
            <person name="Kohara Y."/>
            <person name="Sugano S."/>
            <person name="Fujiyama A."/>
            <person name="Delaux P.-M."/>
            <person name="Quint M."/>
            <person name="TheiBen G."/>
            <person name="Hagemann M."/>
            <person name="Harholt J."/>
            <person name="Dunand C."/>
            <person name="Zachgo S."/>
            <person name="Langdale J."/>
            <person name="Maumus F."/>
            <person name="Straeten D.V.D."/>
            <person name="Gould S.B."/>
            <person name="Rensing S.A."/>
        </authorList>
    </citation>
    <scope>NUCLEOTIDE SEQUENCE [LARGE SCALE GENOMIC DNA]</scope>
    <source>
        <strain evidence="2 3">S276</strain>
    </source>
</reference>
<evidence type="ECO:0000313" key="2">
    <source>
        <dbReference type="EMBL" id="GBG75415.1"/>
    </source>
</evidence>
<dbReference type="EMBL" id="BFEA01000224">
    <property type="protein sequence ID" value="GBG75415.1"/>
    <property type="molecule type" value="Genomic_DNA"/>
</dbReference>
<evidence type="ECO:0000256" key="1">
    <source>
        <dbReference type="SAM" id="SignalP"/>
    </source>
</evidence>
<protein>
    <recommendedName>
        <fullName evidence="4">Bifunctional inhibitor/plant lipid transfer protein/seed storage helical domain-containing protein</fullName>
    </recommendedName>
</protein>
<accession>A0A388KZD1</accession>
<dbReference type="Proteomes" id="UP000265515">
    <property type="component" value="Unassembled WGS sequence"/>
</dbReference>
<organism evidence="2 3">
    <name type="scientific">Chara braunii</name>
    <name type="common">Braun's stonewort</name>
    <dbReference type="NCBI Taxonomy" id="69332"/>
    <lineage>
        <taxon>Eukaryota</taxon>
        <taxon>Viridiplantae</taxon>
        <taxon>Streptophyta</taxon>
        <taxon>Charophyceae</taxon>
        <taxon>Charales</taxon>
        <taxon>Characeae</taxon>
        <taxon>Chara</taxon>
    </lineage>
</organism>
<proteinExistence type="predicted"/>
<dbReference type="Gramene" id="GBG75415">
    <property type="protein sequence ID" value="GBG75415"/>
    <property type="gene ID" value="CBR_g20045"/>
</dbReference>